<dbReference type="EMBL" id="JABVEC010000028">
    <property type="protein sequence ID" value="MBC6469500.1"/>
    <property type="molecule type" value="Genomic_DNA"/>
</dbReference>
<evidence type="ECO:0000256" key="1">
    <source>
        <dbReference type="SAM" id="SignalP"/>
    </source>
</evidence>
<comment type="caution">
    <text evidence="2">The sequence shown here is derived from an EMBL/GenBank/DDBJ whole genome shotgun (WGS) entry which is preliminary data.</text>
</comment>
<protein>
    <recommendedName>
        <fullName evidence="4">Surface-anchored protein</fullName>
    </recommendedName>
</protein>
<dbReference type="NCBIfam" id="NF038134">
    <property type="entry name" value="choice_anch_M"/>
    <property type="match status" value="1"/>
</dbReference>
<evidence type="ECO:0000313" key="2">
    <source>
        <dbReference type="EMBL" id="MBC6469500.1"/>
    </source>
</evidence>
<proteinExistence type="predicted"/>
<dbReference type="Proteomes" id="UP000805614">
    <property type="component" value="Unassembled WGS sequence"/>
</dbReference>
<evidence type="ECO:0008006" key="4">
    <source>
        <dbReference type="Google" id="ProtNLM"/>
    </source>
</evidence>
<keyword evidence="3" id="KW-1185">Reference proteome</keyword>
<accession>A0ABR7LXK6</accession>
<gene>
    <name evidence="2" type="ORF">HKK74_29005</name>
</gene>
<keyword evidence="1" id="KW-0732">Signal</keyword>
<reference evidence="2 3" key="1">
    <citation type="submission" date="2020-06" db="EMBL/GenBank/DDBJ databases">
        <title>Actinomadura xiongansis sp. nov., isolated from soil of Baiyangdian.</title>
        <authorList>
            <person name="Zhang X."/>
        </authorList>
    </citation>
    <scope>NUCLEOTIDE SEQUENCE [LARGE SCALE GENOMIC DNA]</scope>
    <source>
        <strain evidence="2 3">HBUM206468</strain>
    </source>
</reference>
<feature type="chain" id="PRO_5045124900" description="Surface-anchored protein" evidence="1">
    <location>
        <begin position="20"/>
        <end position="208"/>
    </location>
</feature>
<organism evidence="2 3">
    <name type="scientific">Actinomadura alba</name>
    <dbReference type="NCBI Taxonomy" id="406431"/>
    <lineage>
        <taxon>Bacteria</taxon>
        <taxon>Bacillati</taxon>
        <taxon>Actinomycetota</taxon>
        <taxon>Actinomycetes</taxon>
        <taxon>Streptosporangiales</taxon>
        <taxon>Thermomonosporaceae</taxon>
        <taxon>Actinomadura</taxon>
    </lineage>
</organism>
<name>A0ABR7LXK6_9ACTN</name>
<dbReference type="NCBIfam" id="TIGR03769">
    <property type="entry name" value="P_ac_wall_RPT"/>
    <property type="match status" value="1"/>
</dbReference>
<dbReference type="InterPro" id="IPR022435">
    <property type="entry name" value="Surface-anchored_actinobac"/>
</dbReference>
<feature type="signal peptide" evidence="1">
    <location>
        <begin position="1"/>
        <end position="19"/>
    </location>
</feature>
<evidence type="ECO:0000313" key="3">
    <source>
        <dbReference type="Proteomes" id="UP000805614"/>
    </source>
</evidence>
<sequence length="208" mass="21817">MLASTALATALVAMAPAHASTRVVLDKGHVDVMEVEYVAGEFEVHVHDETAEPAVERSPDEVLFRALPESLTTVPADPAFAFLGKPGDPLWLLPQAGNPDLLWPGISTEDLSSGTFAADSVTLKLRTVRGPGKFSIFTEGAAGQPQVLFNSRDGLPDTSALPVSGHQHANWAFTAPGTYQLTFQVSATLAGSGQAVTSGSVTYLFKVG</sequence>